<gene>
    <name evidence="3" type="ORF">BD410DRAFT_468340</name>
</gene>
<feature type="region of interest" description="Disordered" evidence="2">
    <location>
        <begin position="1"/>
        <end position="26"/>
    </location>
</feature>
<keyword evidence="4" id="KW-1185">Reference proteome</keyword>
<name>A0A4Y7PUT9_9AGAM</name>
<protein>
    <submittedName>
        <fullName evidence="3">Uncharacterized protein</fullName>
    </submittedName>
</protein>
<organism evidence="3 4">
    <name type="scientific">Rickenella mellea</name>
    <dbReference type="NCBI Taxonomy" id="50990"/>
    <lineage>
        <taxon>Eukaryota</taxon>
        <taxon>Fungi</taxon>
        <taxon>Dikarya</taxon>
        <taxon>Basidiomycota</taxon>
        <taxon>Agaricomycotina</taxon>
        <taxon>Agaricomycetes</taxon>
        <taxon>Hymenochaetales</taxon>
        <taxon>Rickenellaceae</taxon>
        <taxon>Rickenella</taxon>
    </lineage>
</organism>
<accession>A0A4Y7PUT9</accession>
<evidence type="ECO:0000256" key="1">
    <source>
        <dbReference type="SAM" id="Coils"/>
    </source>
</evidence>
<reference evidence="3 4" key="1">
    <citation type="submission" date="2018-06" db="EMBL/GenBank/DDBJ databases">
        <title>A transcriptomic atlas of mushroom development highlights an independent origin of complex multicellularity.</title>
        <authorList>
            <consortium name="DOE Joint Genome Institute"/>
            <person name="Krizsan K."/>
            <person name="Almasi E."/>
            <person name="Merenyi Z."/>
            <person name="Sahu N."/>
            <person name="Viragh M."/>
            <person name="Koszo T."/>
            <person name="Mondo S."/>
            <person name="Kiss B."/>
            <person name="Balint B."/>
            <person name="Kues U."/>
            <person name="Barry K."/>
            <person name="Hegedus J.C."/>
            <person name="Henrissat B."/>
            <person name="Johnson J."/>
            <person name="Lipzen A."/>
            <person name="Ohm R."/>
            <person name="Nagy I."/>
            <person name="Pangilinan J."/>
            <person name="Yan J."/>
            <person name="Xiong Y."/>
            <person name="Grigoriev I.V."/>
            <person name="Hibbett D.S."/>
            <person name="Nagy L.G."/>
        </authorList>
    </citation>
    <scope>NUCLEOTIDE SEQUENCE [LARGE SCALE GENOMIC DNA]</scope>
    <source>
        <strain evidence="3 4">SZMC22713</strain>
    </source>
</reference>
<dbReference type="Proteomes" id="UP000294933">
    <property type="component" value="Unassembled WGS sequence"/>
</dbReference>
<sequence>MASIKEDLSGSGEKVERALADKETAERAADSLHEVIKNCEANISSLSRDVEREQSERSNMAVKLSTALRARSTLKVEVVGKDNDIRRLQDELKTVRESERSLHATLRDVVAQNSAEADRASEREVANVKVEQQLRDTRKELEAMRSKVQEMEASLKNNEEARREATAALAQLEIKLSAVQSQCENMAVDLSSAIKRAQNAEELGESLQETRKLDAEVLRCLKTMYAKMRDAQKEHLREMDEKVRLSLDLSFCAAKIRD</sequence>
<evidence type="ECO:0000256" key="2">
    <source>
        <dbReference type="SAM" id="MobiDB-lite"/>
    </source>
</evidence>
<dbReference type="EMBL" id="ML170204">
    <property type="protein sequence ID" value="TDL18796.1"/>
    <property type="molecule type" value="Genomic_DNA"/>
</dbReference>
<keyword evidence="1" id="KW-0175">Coiled coil</keyword>
<dbReference type="VEuPathDB" id="FungiDB:BD410DRAFT_468340"/>
<evidence type="ECO:0000313" key="4">
    <source>
        <dbReference type="Proteomes" id="UP000294933"/>
    </source>
</evidence>
<proteinExistence type="predicted"/>
<feature type="coiled-coil region" evidence="1">
    <location>
        <begin position="127"/>
        <end position="210"/>
    </location>
</feature>
<dbReference type="AlphaFoldDB" id="A0A4Y7PUT9"/>
<evidence type="ECO:0000313" key="3">
    <source>
        <dbReference type="EMBL" id="TDL18796.1"/>
    </source>
</evidence>